<dbReference type="InterPro" id="IPR002401">
    <property type="entry name" value="Cyt_P450_E_grp-I"/>
</dbReference>
<dbReference type="GO" id="GO:0020037">
    <property type="term" value="F:heme binding"/>
    <property type="evidence" value="ECO:0007669"/>
    <property type="project" value="InterPro"/>
</dbReference>
<evidence type="ECO:0000313" key="6">
    <source>
        <dbReference type="Proteomes" id="UP001497497"/>
    </source>
</evidence>
<dbReference type="PRINTS" id="PR00463">
    <property type="entry name" value="EP450I"/>
</dbReference>
<dbReference type="SUPFAM" id="SSF48264">
    <property type="entry name" value="Cytochrome P450"/>
    <property type="match status" value="1"/>
</dbReference>
<feature type="binding site" description="axial binding residue" evidence="4">
    <location>
        <position position="362"/>
    </location>
    <ligand>
        <name>heme</name>
        <dbReference type="ChEBI" id="CHEBI:30413"/>
    </ligand>
    <ligandPart>
        <name>Fe</name>
        <dbReference type="ChEBI" id="CHEBI:18248"/>
    </ligandPart>
</feature>
<sequence length="415" mass="46992">MDVPGHVGWPIIGDKSLKFYRDPHRFLDENINQERSPLFAIRFLNRPTIFVCSNKGVQDVLNDEDNSFDLGYESFIGPMFDNNILSASNEEAKSSREILSALLMGNCMSTFEISLNRILENKISRVLVGKPSCIYKFFKELFSEVCLTLFLGIDFMESPELAEKITTLTKEHWRGITAVPLNLQLSWTGTSTYSKAHQAKSKLLEVIKSQIEKAKDCFPGKLRDTPGLTGAEKNHHLLLFTTALIPKVLASICTSLFLEIGKSEKTHLQAQANEDLEFIEYLVLETKRLHPPLLGGRRIAQKSCLVAGYKIPENYAVVFMYPSAHRDESVFENPHEFLPNRWSANPELKSKLFTYGLGPRACIGERISWTILKNTLQALLSKFVWTLCQGQDVSQKYLPVSRPKQNVLMTASLKI</sequence>
<comment type="caution">
    <text evidence="5">The sequence shown here is derived from an EMBL/GenBank/DDBJ whole genome shotgun (WGS) entry which is preliminary data.</text>
</comment>
<dbReference type="InterPro" id="IPR036396">
    <property type="entry name" value="Cyt_P450_sf"/>
</dbReference>
<dbReference type="PANTHER" id="PTHR24286:SF252">
    <property type="entry name" value="CYTOCHROME P450 26B1"/>
    <property type="match status" value="1"/>
</dbReference>
<dbReference type="AlphaFoldDB" id="A0AAV2IA13"/>
<name>A0AAV2IA13_LYMST</name>
<evidence type="ECO:0000256" key="3">
    <source>
        <dbReference type="ARBA" id="ARBA00023004"/>
    </source>
</evidence>
<dbReference type="EMBL" id="CAXITT010000510">
    <property type="protein sequence ID" value="CAL1542864.1"/>
    <property type="molecule type" value="Genomic_DNA"/>
</dbReference>
<organism evidence="5 6">
    <name type="scientific">Lymnaea stagnalis</name>
    <name type="common">Great pond snail</name>
    <name type="synonym">Helix stagnalis</name>
    <dbReference type="NCBI Taxonomy" id="6523"/>
    <lineage>
        <taxon>Eukaryota</taxon>
        <taxon>Metazoa</taxon>
        <taxon>Spiralia</taxon>
        <taxon>Lophotrochozoa</taxon>
        <taxon>Mollusca</taxon>
        <taxon>Gastropoda</taxon>
        <taxon>Heterobranchia</taxon>
        <taxon>Euthyneura</taxon>
        <taxon>Panpulmonata</taxon>
        <taxon>Hygrophila</taxon>
        <taxon>Lymnaeoidea</taxon>
        <taxon>Lymnaeidae</taxon>
        <taxon>Lymnaea</taxon>
    </lineage>
</organism>
<evidence type="ECO:0000256" key="1">
    <source>
        <dbReference type="ARBA" id="ARBA00010617"/>
    </source>
</evidence>
<dbReference type="InterPro" id="IPR001128">
    <property type="entry name" value="Cyt_P450"/>
</dbReference>
<dbReference type="Pfam" id="PF00067">
    <property type="entry name" value="p450"/>
    <property type="match status" value="2"/>
</dbReference>
<evidence type="ECO:0008006" key="7">
    <source>
        <dbReference type="Google" id="ProtNLM"/>
    </source>
</evidence>
<keyword evidence="3 4" id="KW-0408">Iron</keyword>
<dbReference type="Gene3D" id="1.10.630.10">
    <property type="entry name" value="Cytochrome P450"/>
    <property type="match status" value="1"/>
</dbReference>
<evidence type="ECO:0000256" key="2">
    <source>
        <dbReference type="ARBA" id="ARBA00022723"/>
    </source>
</evidence>
<comment type="cofactor">
    <cofactor evidence="4">
        <name>heme</name>
        <dbReference type="ChEBI" id="CHEBI:30413"/>
    </cofactor>
</comment>
<comment type="similarity">
    <text evidence="1">Belongs to the cytochrome P450 family.</text>
</comment>
<dbReference type="GO" id="GO:0016705">
    <property type="term" value="F:oxidoreductase activity, acting on paired donors, with incorporation or reduction of molecular oxygen"/>
    <property type="evidence" value="ECO:0007669"/>
    <property type="project" value="InterPro"/>
</dbReference>
<keyword evidence="2 4" id="KW-0479">Metal-binding</keyword>
<dbReference type="GO" id="GO:0016125">
    <property type="term" value="P:sterol metabolic process"/>
    <property type="evidence" value="ECO:0007669"/>
    <property type="project" value="TreeGrafter"/>
</dbReference>
<keyword evidence="4" id="KW-0349">Heme</keyword>
<dbReference type="PANTHER" id="PTHR24286">
    <property type="entry name" value="CYTOCHROME P450 26"/>
    <property type="match status" value="1"/>
</dbReference>
<dbReference type="GO" id="GO:0004497">
    <property type="term" value="F:monooxygenase activity"/>
    <property type="evidence" value="ECO:0007669"/>
    <property type="project" value="InterPro"/>
</dbReference>
<dbReference type="Proteomes" id="UP001497497">
    <property type="component" value="Unassembled WGS sequence"/>
</dbReference>
<evidence type="ECO:0000256" key="4">
    <source>
        <dbReference type="PIRSR" id="PIRSR602401-1"/>
    </source>
</evidence>
<accession>A0AAV2IA13</accession>
<protein>
    <recommendedName>
        <fullName evidence="7">Cytochrome P450</fullName>
    </recommendedName>
</protein>
<dbReference type="GO" id="GO:0005506">
    <property type="term" value="F:iron ion binding"/>
    <property type="evidence" value="ECO:0007669"/>
    <property type="project" value="InterPro"/>
</dbReference>
<gene>
    <name evidence="5" type="ORF">GSLYS_00016398001</name>
</gene>
<keyword evidence="6" id="KW-1185">Reference proteome</keyword>
<proteinExistence type="inferred from homology"/>
<reference evidence="5 6" key="1">
    <citation type="submission" date="2024-04" db="EMBL/GenBank/DDBJ databases">
        <authorList>
            <consortium name="Genoscope - CEA"/>
            <person name="William W."/>
        </authorList>
    </citation>
    <scope>NUCLEOTIDE SEQUENCE [LARGE SCALE GENOMIC DNA]</scope>
</reference>
<evidence type="ECO:0000313" key="5">
    <source>
        <dbReference type="EMBL" id="CAL1542864.1"/>
    </source>
</evidence>